<dbReference type="Pfam" id="PF00132">
    <property type="entry name" value="Hexapep"/>
    <property type="match status" value="1"/>
</dbReference>
<protein>
    <submittedName>
        <fullName evidence="2">Transferase family hexapeptide repeat protein</fullName>
    </submittedName>
</protein>
<reference evidence="2 3" key="1">
    <citation type="submission" date="2019-03" db="EMBL/GenBank/DDBJ databases">
        <title>Genomic Encyclopedia of Type Strains, Phase IV (KMG-IV): sequencing the most valuable type-strain genomes for metagenomic binning, comparative biology and taxonomic classification.</title>
        <authorList>
            <person name="Goeker M."/>
        </authorList>
    </citation>
    <scope>NUCLEOTIDE SEQUENCE [LARGE SCALE GENOMIC DNA]</scope>
    <source>
        <strain evidence="2 3">DSM 18792</strain>
    </source>
</reference>
<keyword evidence="2" id="KW-0808">Transferase</keyword>
<organism evidence="2 3">
    <name type="scientific">Mariniflexile fucanivorans</name>
    <dbReference type="NCBI Taxonomy" id="264023"/>
    <lineage>
        <taxon>Bacteria</taxon>
        <taxon>Pseudomonadati</taxon>
        <taxon>Bacteroidota</taxon>
        <taxon>Flavobacteriia</taxon>
        <taxon>Flavobacteriales</taxon>
        <taxon>Flavobacteriaceae</taxon>
        <taxon>Mariniflexile</taxon>
    </lineage>
</organism>
<dbReference type="AlphaFoldDB" id="A0A4V2QE66"/>
<dbReference type="InterPro" id="IPR011004">
    <property type="entry name" value="Trimer_LpxA-like_sf"/>
</dbReference>
<accession>A0A4V2QE66</accession>
<comment type="similarity">
    <text evidence="1">Belongs to the transferase hexapeptide repeat family.</text>
</comment>
<proteinExistence type="inferred from homology"/>
<dbReference type="PANTHER" id="PTHR43300:SF11">
    <property type="entry name" value="ACETYLTRANSFERASE RV3034C-RELATED"/>
    <property type="match status" value="1"/>
</dbReference>
<dbReference type="OrthoDB" id="9814490at2"/>
<evidence type="ECO:0000256" key="1">
    <source>
        <dbReference type="ARBA" id="ARBA00007274"/>
    </source>
</evidence>
<dbReference type="EMBL" id="SLUP01000003">
    <property type="protein sequence ID" value="TCL66697.1"/>
    <property type="molecule type" value="Genomic_DNA"/>
</dbReference>
<dbReference type="SUPFAM" id="SSF51161">
    <property type="entry name" value="Trimeric LpxA-like enzymes"/>
    <property type="match status" value="1"/>
</dbReference>
<dbReference type="InterPro" id="IPR050179">
    <property type="entry name" value="Trans_hexapeptide_repeat"/>
</dbReference>
<sequence length="197" mass="21934">MASLSYLWSNRAKFSLLSINFYRAWGKRLFLFSDLIKKNYRYRSLLKRGANISKMAEIGEAEIHGKINLLSIGDFSSLGKVNIALHDKVIIGDKVCINDGVVILTASHDIFDPKWVHKKAEIIIDDYVWVGTEAMILPGVHLGRGCVVGARAVVSKSVAPGEIVVGNPATTLNKKREIEFNYNPCEFLATNRAWLIG</sequence>
<dbReference type="Proteomes" id="UP000295455">
    <property type="component" value="Unassembled WGS sequence"/>
</dbReference>
<dbReference type="GO" id="GO:0016740">
    <property type="term" value="F:transferase activity"/>
    <property type="evidence" value="ECO:0007669"/>
    <property type="project" value="UniProtKB-KW"/>
</dbReference>
<dbReference type="PANTHER" id="PTHR43300">
    <property type="entry name" value="ACETYLTRANSFERASE"/>
    <property type="match status" value="1"/>
</dbReference>
<keyword evidence="3" id="KW-1185">Reference proteome</keyword>
<name>A0A4V2QE66_9FLAO</name>
<comment type="caution">
    <text evidence="2">The sequence shown here is derived from an EMBL/GenBank/DDBJ whole genome shotgun (WGS) entry which is preliminary data.</text>
</comment>
<gene>
    <name evidence="2" type="ORF">EV196_103110</name>
</gene>
<dbReference type="Gene3D" id="2.160.10.10">
    <property type="entry name" value="Hexapeptide repeat proteins"/>
    <property type="match status" value="1"/>
</dbReference>
<evidence type="ECO:0000313" key="2">
    <source>
        <dbReference type="EMBL" id="TCL66697.1"/>
    </source>
</evidence>
<evidence type="ECO:0000313" key="3">
    <source>
        <dbReference type="Proteomes" id="UP000295455"/>
    </source>
</evidence>
<dbReference type="RefSeq" id="WP_132216853.1">
    <property type="nucleotide sequence ID" value="NZ_OX156936.1"/>
</dbReference>
<dbReference type="InterPro" id="IPR001451">
    <property type="entry name" value="Hexapep"/>
</dbReference>